<evidence type="ECO:0000313" key="9">
    <source>
        <dbReference type="EMBL" id="ROP81324.1"/>
    </source>
</evidence>
<reference evidence="9 10" key="1">
    <citation type="submission" date="2018-11" db="EMBL/GenBank/DDBJ databases">
        <title>Genomic Encyclopedia of Type Strains, Phase IV (KMG-IV): sequencing the most valuable type-strain genomes for metagenomic binning, comparative biology and taxonomic classification.</title>
        <authorList>
            <person name="Goeker M."/>
        </authorList>
    </citation>
    <scope>NUCLEOTIDE SEQUENCE [LARGE SCALE GENOMIC DNA]</scope>
    <source>
        <strain evidence="9 10">DSM 5900</strain>
    </source>
</reference>
<evidence type="ECO:0000256" key="4">
    <source>
        <dbReference type="ARBA" id="ARBA00022982"/>
    </source>
</evidence>
<keyword evidence="4" id="KW-0249">Electron transport</keyword>
<gene>
    <name evidence="9" type="ORF">EDC65_5180</name>
</gene>
<dbReference type="AlphaFoldDB" id="A0A3N1KLU6"/>
<evidence type="ECO:0000256" key="7">
    <source>
        <dbReference type="SAM" id="SignalP"/>
    </source>
</evidence>
<evidence type="ECO:0000256" key="1">
    <source>
        <dbReference type="ARBA" id="ARBA00022448"/>
    </source>
</evidence>
<evidence type="ECO:0000256" key="6">
    <source>
        <dbReference type="PROSITE-ProRule" id="PRU00433"/>
    </source>
</evidence>
<dbReference type="PRINTS" id="PR00604">
    <property type="entry name" value="CYTCHRMECIAB"/>
</dbReference>
<feature type="signal peptide" evidence="7">
    <location>
        <begin position="1"/>
        <end position="24"/>
    </location>
</feature>
<evidence type="ECO:0000256" key="3">
    <source>
        <dbReference type="ARBA" id="ARBA00022723"/>
    </source>
</evidence>
<keyword evidence="7" id="KW-0732">Signal</keyword>
<dbReference type="PANTHER" id="PTHR11961">
    <property type="entry name" value="CYTOCHROME C"/>
    <property type="match status" value="1"/>
</dbReference>
<keyword evidence="10" id="KW-1185">Reference proteome</keyword>
<sequence>MPAIRLPALALLALAATFASPVAAQDAGKGEAVFKRLCSTCHMVGADAKNRLGPILNGIVGRKAGTVAGYAYSPANRDSAVTWGEAELAPYLRNPREFMPGTKMIYAGLRNDGDIADLIAYLRRFDADGKAVN</sequence>
<feature type="chain" id="PRO_5017986714" evidence="7">
    <location>
        <begin position="25"/>
        <end position="133"/>
    </location>
</feature>
<name>A0A3N1KLU6_9PROT</name>
<dbReference type="Proteomes" id="UP000278222">
    <property type="component" value="Unassembled WGS sequence"/>
</dbReference>
<dbReference type="Gene3D" id="1.10.760.10">
    <property type="entry name" value="Cytochrome c-like domain"/>
    <property type="match status" value="1"/>
</dbReference>
<dbReference type="RefSeq" id="WP_123695100.1">
    <property type="nucleotide sequence ID" value="NZ_AP019700.1"/>
</dbReference>
<dbReference type="GO" id="GO:0009055">
    <property type="term" value="F:electron transfer activity"/>
    <property type="evidence" value="ECO:0007669"/>
    <property type="project" value="InterPro"/>
</dbReference>
<dbReference type="InterPro" id="IPR002327">
    <property type="entry name" value="Cyt_c_1A/1B"/>
</dbReference>
<dbReference type="SUPFAM" id="SSF46626">
    <property type="entry name" value="Cytochrome c"/>
    <property type="match status" value="1"/>
</dbReference>
<feature type="domain" description="Cytochrome c" evidence="8">
    <location>
        <begin position="25"/>
        <end position="126"/>
    </location>
</feature>
<proteinExistence type="predicted"/>
<evidence type="ECO:0000256" key="5">
    <source>
        <dbReference type="ARBA" id="ARBA00023004"/>
    </source>
</evidence>
<dbReference type="InterPro" id="IPR009056">
    <property type="entry name" value="Cyt_c-like_dom"/>
</dbReference>
<evidence type="ECO:0000256" key="2">
    <source>
        <dbReference type="ARBA" id="ARBA00022617"/>
    </source>
</evidence>
<accession>A0A3N1KLU6</accession>
<dbReference type="PROSITE" id="PS51007">
    <property type="entry name" value="CYTC"/>
    <property type="match status" value="1"/>
</dbReference>
<evidence type="ECO:0000313" key="10">
    <source>
        <dbReference type="Proteomes" id="UP000278222"/>
    </source>
</evidence>
<dbReference type="Pfam" id="PF00034">
    <property type="entry name" value="Cytochrom_C"/>
    <property type="match status" value="1"/>
</dbReference>
<keyword evidence="3 6" id="KW-0479">Metal-binding</keyword>
<comment type="caution">
    <text evidence="9">The sequence shown here is derived from an EMBL/GenBank/DDBJ whole genome shotgun (WGS) entry which is preliminary data.</text>
</comment>
<keyword evidence="5 6" id="KW-0408">Iron</keyword>
<dbReference type="OrthoDB" id="9805828at2"/>
<dbReference type="EMBL" id="RJKX01000018">
    <property type="protein sequence ID" value="ROP81324.1"/>
    <property type="molecule type" value="Genomic_DNA"/>
</dbReference>
<dbReference type="InterPro" id="IPR036909">
    <property type="entry name" value="Cyt_c-like_dom_sf"/>
</dbReference>
<organism evidence="9 10">
    <name type="scientific">Stella humosa</name>
    <dbReference type="NCBI Taxonomy" id="94"/>
    <lineage>
        <taxon>Bacteria</taxon>
        <taxon>Pseudomonadati</taxon>
        <taxon>Pseudomonadota</taxon>
        <taxon>Alphaproteobacteria</taxon>
        <taxon>Rhodospirillales</taxon>
        <taxon>Stellaceae</taxon>
        <taxon>Stella</taxon>
    </lineage>
</organism>
<dbReference type="GO" id="GO:0046872">
    <property type="term" value="F:metal ion binding"/>
    <property type="evidence" value="ECO:0007669"/>
    <property type="project" value="UniProtKB-KW"/>
</dbReference>
<protein>
    <submittedName>
        <fullName evidence="9">Cytochrome c</fullName>
    </submittedName>
</protein>
<keyword evidence="1" id="KW-0813">Transport</keyword>
<evidence type="ECO:0000259" key="8">
    <source>
        <dbReference type="PROSITE" id="PS51007"/>
    </source>
</evidence>
<dbReference type="GO" id="GO:0020037">
    <property type="term" value="F:heme binding"/>
    <property type="evidence" value="ECO:0007669"/>
    <property type="project" value="InterPro"/>
</dbReference>
<keyword evidence="2 6" id="KW-0349">Heme</keyword>